<dbReference type="GO" id="GO:0004672">
    <property type="term" value="F:protein kinase activity"/>
    <property type="evidence" value="ECO:0007669"/>
    <property type="project" value="InterPro"/>
</dbReference>
<dbReference type="OrthoDB" id="24822at2759"/>
<evidence type="ECO:0000259" key="2">
    <source>
        <dbReference type="PROSITE" id="PS50011"/>
    </source>
</evidence>
<proteinExistence type="predicted"/>
<dbReference type="Pfam" id="PF00069">
    <property type="entry name" value="Pkinase"/>
    <property type="match status" value="1"/>
</dbReference>
<dbReference type="Proteomes" id="UP000288216">
    <property type="component" value="Unassembled WGS sequence"/>
</dbReference>
<dbReference type="PANTHER" id="PTHR46240">
    <property type="entry name" value="SER/THR PROTEIN KINASE ULK4"/>
    <property type="match status" value="1"/>
</dbReference>
<dbReference type="SUPFAM" id="SSF56112">
    <property type="entry name" value="Protein kinase-like (PK-like)"/>
    <property type="match status" value="1"/>
</dbReference>
<feature type="region of interest" description="Disordered" evidence="1">
    <location>
        <begin position="362"/>
        <end position="381"/>
    </location>
</feature>
<feature type="domain" description="Protein kinase" evidence="2">
    <location>
        <begin position="47"/>
        <end position="323"/>
    </location>
</feature>
<dbReference type="PROSITE" id="PS50011">
    <property type="entry name" value="PROTEIN_KINASE_DOM"/>
    <property type="match status" value="1"/>
</dbReference>
<dbReference type="InterPro" id="IPR016024">
    <property type="entry name" value="ARM-type_fold"/>
</dbReference>
<dbReference type="PANTHER" id="PTHR46240:SF1">
    <property type="entry name" value="SERINE_THREONINE-PROTEIN KINASE ULK4"/>
    <property type="match status" value="1"/>
</dbReference>
<dbReference type="STRING" id="75743.A0A401PCK5"/>
<dbReference type="SUPFAM" id="SSF48371">
    <property type="entry name" value="ARM repeat"/>
    <property type="match status" value="1"/>
</dbReference>
<dbReference type="InterPro" id="IPR045906">
    <property type="entry name" value="ULK4"/>
</dbReference>
<dbReference type="Gene3D" id="1.25.10.10">
    <property type="entry name" value="Leucine-rich Repeat Variant"/>
    <property type="match status" value="2"/>
</dbReference>
<gene>
    <name evidence="3" type="ORF">scyTo_0001390</name>
</gene>
<evidence type="ECO:0000313" key="4">
    <source>
        <dbReference type="Proteomes" id="UP000288216"/>
    </source>
</evidence>
<dbReference type="Gene3D" id="1.10.510.10">
    <property type="entry name" value="Transferase(Phosphotransferase) domain 1"/>
    <property type="match status" value="1"/>
</dbReference>
<dbReference type="AlphaFoldDB" id="A0A401PCK5"/>
<evidence type="ECO:0000313" key="3">
    <source>
        <dbReference type="EMBL" id="GCB70851.1"/>
    </source>
</evidence>
<dbReference type="InterPro" id="IPR000719">
    <property type="entry name" value="Prot_kinase_dom"/>
</dbReference>
<accession>A0A401PCK5</accession>
<dbReference type="EMBL" id="BFAA01000310">
    <property type="protein sequence ID" value="GCB70851.1"/>
    <property type="molecule type" value="Genomic_DNA"/>
</dbReference>
<comment type="caution">
    <text evidence="3">The sequence shown here is derived from an EMBL/GenBank/DDBJ whole genome shotgun (WGS) entry which is preliminary data.</text>
</comment>
<keyword evidence="4" id="KW-1185">Reference proteome</keyword>
<dbReference type="OMA" id="FLTHIYR"/>
<dbReference type="GO" id="GO:0005524">
    <property type="term" value="F:ATP binding"/>
    <property type="evidence" value="ECO:0007669"/>
    <property type="project" value="InterPro"/>
</dbReference>
<sequence length="810" mass="90183">MTCINSPAALPAVGKRSPAGAESSDWTSQCRAGRRVDTCTTAKMENFVLYEEIGKGNKSTVYKGRRKGTINFVAILCIDKSKRPEITNRVRLTHGIEHQNIVLFHEWYETSNHLWLVVELCTGGSLAMVIAQDEYLHEDVVRQFGIDLVTGLRQIHGLGIIFCDLNPAKILLDGPGTLKYSNFSLAKAEGENLDEFFSLIGAEDDVGESNNGTQRRKSKIRSRGSSTYMAPEILKGEDCSPISDLWSLGCVLYEMFTGKPPFFSESHSELVEMVLHEDPPPPEPQESTGQKPSVEFLGLIEDLLQKDPFKRLSWRGLLQHPFWGGAFAGCEKSFSEEDNSGSLSDNGIRLSVNIGELQQTGGHKNLQASNPQMDRNQQQKSYKLENPADLQPKRALDINSKESIFLLSSHPTPRTSLVVSQSSNIIQSAPPKDFPVSPQDMDSKIKGLIYTEADLTVTPIMDNPKILKPTPMKFDAKTLSVPAYSAEKLVSLKGQDWTLFIQQLCSLIDTGEKTAGPPRAKLNLMCYLCSVTSHKEVATRLIDSQLFPVLTQQLRSAPNWDIRSRMIRLIGLLACHTTQLRDDVPITEAVTVLTELTRENFRNTKLKHCLIPALGELMYLVANQEEKRPHSRDHWAIPSIAYTVLIRCIREGGDPVTNHLAAKIVENVCTTNSSPAQGFITGEMGLLLWYLFTHSTMDSLRVTTISALCRITRHSASAFQSVIDKVGLTAVLNSLVAGISRIQQYMLTMFIAMLSSGIHLQRLVQEKDFVTKVVRLLESPSTVIRGKAFLVLLEVLRNNKEMLLLCCQTR</sequence>
<name>A0A401PCK5_SCYTO</name>
<protein>
    <recommendedName>
        <fullName evidence="2">Protein kinase domain-containing protein</fullName>
    </recommendedName>
</protein>
<dbReference type="InterPro" id="IPR011009">
    <property type="entry name" value="Kinase-like_dom_sf"/>
</dbReference>
<organism evidence="3 4">
    <name type="scientific">Scyliorhinus torazame</name>
    <name type="common">Cloudy catshark</name>
    <name type="synonym">Catulus torazame</name>
    <dbReference type="NCBI Taxonomy" id="75743"/>
    <lineage>
        <taxon>Eukaryota</taxon>
        <taxon>Metazoa</taxon>
        <taxon>Chordata</taxon>
        <taxon>Craniata</taxon>
        <taxon>Vertebrata</taxon>
        <taxon>Chondrichthyes</taxon>
        <taxon>Elasmobranchii</taxon>
        <taxon>Galeomorphii</taxon>
        <taxon>Galeoidea</taxon>
        <taxon>Carcharhiniformes</taxon>
        <taxon>Scyliorhinidae</taxon>
        <taxon>Scyliorhinus</taxon>
    </lineage>
</organism>
<evidence type="ECO:0000256" key="1">
    <source>
        <dbReference type="SAM" id="MobiDB-lite"/>
    </source>
</evidence>
<dbReference type="InterPro" id="IPR011989">
    <property type="entry name" value="ARM-like"/>
</dbReference>
<reference evidence="3 4" key="1">
    <citation type="journal article" date="2018" name="Nat. Ecol. Evol.">
        <title>Shark genomes provide insights into elasmobranch evolution and the origin of vertebrates.</title>
        <authorList>
            <person name="Hara Y"/>
            <person name="Yamaguchi K"/>
            <person name="Onimaru K"/>
            <person name="Kadota M"/>
            <person name="Koyanagi M"/>
            <person name="Keeley SD"/>
            <person name="Tatsumi K"/>
            <person name="Tanaka K"/>
            <person name="Motone F"/>
            <person name="Kageyama Y"/>
            <person name="Nozu R"/>
            <person name="Adachi N"/>
            <person name="Nishimura O"/>
            <person name="Nakagawa R"/>
            <person name="Tanegashima C"/>
            <person name="Kiyatake I"/>
            <person name="Matsumoto R"/>
            <person name="Murakumo K"/>
            <person name="Nishida K"/>
            <person name="Terakita A"/>
            <person name="Kuratani S"/>
            <person name="Sato K"/>
            <person name="Hyodo S Kuraku.S."/>
        </authorList>
    </citation>
    <scope>NUCLEOTIDE SEQUENCE [LARGE SCALE GENOMIC DNA]</scope>
</reference>
<dbReference type="CDD" id="cd14010">
    <property type="entry name" value="STKc_ULK4"/>
    <property type="match status" value="1"/>
</dbReference>